<comment type="caution">
    <text evidence="1">The sequence shown here is derived from an EMBL/GenBank/DDBJ whole genome shotgun (WGS) entry which is preliminary data.</text>
</comment>
<protein>
    <submittedName>
        <fullName evidence="1">Protein Ves</fullName>
    </submittedName>
</protein>
<accession>A0A508TEF6</accession>
<dbReference type="InterPro" id="IPR011051">
    <property type="entry name" value="RmlC_Cupin_sf"/>
</dbReference>
<dbReference type="EMBL" id="CAADFC020000016">
    <property type="protein sequence ID" value="VIO72716.1"/>
    <property type="molecule type" value="Genomic_DNA"/>
</dbReference>
<dbReference type="PANTHER" id="PTHR37943:SF1">
    <property type="entry name" value="PROTEIN VES"/>
    <property type="match status" value="1"/>
</dbReference>
<dbReference type="SUPFAM" id="SSF51182">
    <property type="entry name" value="RmlC-like cupins"/>
    <property type="match status" value="1"/>
</dbReference>
<dbReference type="PANTHER" id="PTHR37943">
    <property type="entry name" value="PROTEIN VES"/>
    <property type="match status" value="1"/>
</dbReference>
<dbReference type="Gene3D" id="2.60.120.10">
    <property type="entry name" value="Jelly Rolls"/>
    <property type="match status" value="1"/>
</dbReference>
<sequence>MPRSTISMARVAADGPFSEFAGIDRSLAIAAGRGLALTIGDCPEVVLDSTSEPVRFAGDTPTSASLLAGPIVDLNAMTRRGRFDHRLQRVSTSTNCDFGDHDIAAIVAPCDEVSLVARQGTVTLMRGDAAILTSAADAPCLIVPAPASACYLVLLRETRRQPGSA</sequence>
<dbReference type="InterPro" id="IPR010282">
    <property type="entry name" value="Uncharacterised_HutD/Ves"/>
</dbReference>
<dbReference type="Proteomes" id="UP000328092">
    <property type="component" value="Unassembled WGS sequence"/>
</dbReference>
<organism evidence="1 2">
    <name type="scientific">Bradyrhizobium ivorense</name>
    <dbReference type="NCBI Taxonomy" id="2511166"/>
    <lineage>
        <taxon>Bacteria</taxon>
        <taxon>Pseudomonadati</taxon>
        <taxon>Pseudomonadota</taxon>
        <taxon>Alphaproteobacteria</taxon>
        <taxon>Hyphomicrobiales</taxon>
        <taxon>Nitrobacteraceae</taxon>
        <taxon>Bradyrhizobium</taxon>
    </lineage>
</organism>
<keyword evidence="2" id="KW-1185">Reference proteome</keyword>
<reference evidence="1" key="1">
    <citation type="submission" date="2019-02" db="EMBL/GenBank/DDBJ databases">
        <authorList>
            <person name="Pothier F.J."/>
        </authorList>
    </citation>
    <scope>NUCLEOTIDE SEQUENCE</scope>
    <source>
        <strain evidence="1">CI-1B</strain>
    </source>
</reference>
<gene>
    <name evidence="1" type="primary">ves</name>
    <name evidence="1" type="ORF">CI1B_43620</name>
</gene>
<evidence type="ECO:0000313" key="1">
    <source>
        <dbReference type="EMBL" id="VIO72716.1"/>
    </source>
</evidence>
<evidence type="ECO:0000313" key="2">
    <source>
        <dbReference type="Proteomes" id="UP000328092"/>
    </source>
</evidence>
<dbReference type="InterPro" id="IPR014710">
    <property type="entry name" value="RmlC-like_jellyroll"/>
</dbReference>
<proteinExistence type="predicted"/>
<name>A0A508TEF6_9BRAD</name>
<dbReference type="Pfam" id="PF05962">
    <property type="entry name" value="HutD"/>
    <property type="match status" value="1"/>
</dbReference>
<dbReference type="AlphaFoldDB" id="A0A508TEF6"/>